<comment type="caution">
    <text evidence="2">The sequence shown here is derived from an EMBL/GenBank/DDBJ whole genome shotgun (WGS) entry which is preliminary data.</text>
</comment>
<name>A0A426X201_ENSVE</name>
<evidence type="ECO:0000313" key="3">
    <source>
        <dbReference type="Proteomes" id="UP000287651"/>
    </source>
</evidence>
<protein>
    <recommendedName>
        <fullName evidence="4">Secreted protein</fullName>
    </recommendedName>
</protein>
<feature type="chain" id="PRO_5019251697" description="Secreted protein" evidence="1">
    <location>
        <begin position="22"/>
        <end position="159"/>
    </location>
</feature>
<accession>A0A426X201</accession>
<dbReference type="AlphaFoldDB" id="A0A426X201"/>
<gene>
    <name evidence="2" type="ORF">B296_00049470</name>
</gene>
<keyword evidence="1" id="KW-0732">Signal</keyword>
<proteinExistence type="predicted"/>
<evidence type="ECO:0008006" key="4">
    <source>
        <dbReference type="Google" id="ProtNLM"/>
    </source>
</evidence>
<reference evidence="2 3" key="1">
    <citation type="journal article" date="2014" name="Agronomy (Basel)">
        <title>A Draft Genome Sequence for Ensete ventricosum, the Drought-Tolerant Tree Against Hunger.</title>
        <authorList>
            <person name="Harrison J."/>
            <person name="Moore K.A."/>
            <person name="Paszkiewicz K."/>
            <person name="Jones T."/>
            <person name="Grant M."/>
            <person name="Ambacheew D."/>
            <person name="Muzemil S."/>
            <person name="Studholme D.J."/>
        </authorList>
    </citation>
    <scope>NUCLEOTIDE SEQUENCE [LARGE SCALE GENOMIC DNA]</scope>
</reference>
<dbReference type="Proteomes" id="UP000287651">
    <property type="component" value="Unassembled WGS sequence"/>
</dbReference>
<dbReference type="EMBL" id="AMZH03028821">
    <property type="protein sequence ID" value="RRT33504.1"/>
    <property type="molecule type" value="Genomic_DNA"/>
</dbReference>
<feature type="signal peptide" evidence="1">
    <location>
        <begin position="1"/>
        <end position="21"/>
    </location>
</feature>
<evidence type="ECO:0000313" key="2">
    <source>
        <dbReference type="EMBL" id="RRT33504.1"/>
    </source>
</evidence>
<evidence type="ECO:0000256" key="1">
    <source>
        <dbReference type="SAM" id="SignalP"/>
    </source>
</evidence>
<sequence length="159" mass="17143">MLSYFFTMLVVLAMRRLQVGGADLTCVRSANTSTGAPHTFVRPVARVRSATSVGQLSEGNRHRDGRFYGDHGGRLVLDCGVRLALGSQTGSSKPGNWASHPSTTSAITSKNQACCVLLTDIIEQGRASSSSQDKQKQEDGFTPIFDGLRFIESLVTAHR</sequence>
<organism evidence="2 3">
    <name type="scientific">Ensete ventricosum</name>
    <name type="common">Abyssinian banana</name>
    <name type="synonym">Musa ensete</name>
    <dbReference type="NCBI Taxonomy" id="4639"/>
    <lineage>
        <taxon>Eukaryota</taxon>
        <taxon>Viridiplantae</taxon>
        <taxon>Streptophyta</taxon>
        <taxon>Embryophyta</taxon>
        <taxon>Tracheophyta</taxon>
        <taxon>Spermatophyta</taxon>
        <taxon>Magnoliopsida</taxon>
        <taxon>Liliopsida</taxon>
        <taxon>Zingiberales</taxon>
        <taxon>Musaceae</taxon>
        <taxon>Ensete</taxon>
    </lineage>
</organism>